<dbReference type="Proteomes" id="UP000682802">
    <property type="component" value="Chromosome 2"/>
</dbReference>
<keyword evidence="3" id="KW-1185">Reference proteome</keyword>
<dbReference type="RefSeq" id="WP_144076588.1">
    <property type="nucleotide sequence ID" value="NZ_CP076129.1"/>
</dbReference>
<evidence type="ECO:0000313" key="3">
    <source>
        <dbReference type="Proteomes" id="UP000682802"/>
    </source>
</evidence>
<proteinExistence type="predicted"/>
<keyword evidence="1" id="KW-0472">Membrane</keyword>
<feature type="transmembrane region" description="Helical" evidence="1">
    <location>
        <begin position="54"/>
        <end position="75"/>
    </location>
</feature>
<keyword evidence="1" id="KW-0812">Transmembrane</keyword>
<gene>
    <name evidence="2" type="ORF">KM029_19810</name>
</gene>
<organism evidence="2 3">
    <name type="scientific">Flammeovirga kamogawensis</name>
    <dbReference type="NCBI Taxonomy" id="373891"/>
    <lineage>
        <taxon>Bacteria</taxon>
        <taxon>Pseudomonadati</taxon>
        <taxon>Bacteroidota</taxon>
        <taxon>Cytophagia</taxon>
        <taxon>Cytophagales</taxon>
        <taxon>Flammeovirgaceae</taxon>
        <taxon>Flammeovirga</taxon>
    </lineage>
</organism>
<name>A0ABX8H276_9BACT</name>
<protein>
    <submittedName>
        <fullName evidence="2">Uncharacterized protein</fullName>
    </submittedName>
</protein>
<dbReference type="EMBL" id="CP076129">
    <property type="protein sequence ID" value="QWG09930.1"/>
    <property type="molecule type" value="Genomic_DNA"/>
</dbReference>
<evidence type="ECO:0000256" key="1">
    <source>
        <dbReference type="SAM" id="Phobius"/>
    </source>
</evidence>
<evidence type="ECO:0000313" key="2">
    <source>
        <dbReference type="EMBL" id="QWG09930.1"/>
    </source>
</evidence>
<reference evidence="2 3" key="1">
    <citation type="submission" date="2021-05" db="EMBL/GenBank/DDBJ databases">
        <title>Comparative genomic studies on the polysaccharide-degrading batcterial strains of the Flammeovirga genus.</title>
        <authorList>
            <person name="Zewei F."/>
            <person name="Zheng Z."/>
            <person name="Yu L."/>
            <person name="Ruyue G."/>
            <person name="Yanhong M."/>
            <person name="Yuanyuan C."/>
            <person name="Jingyan G."/>
            <person name="Wenjun H."/>
        </authorList>
    </citation>
    <scope>NUCLEOTIDE SEQUENCE [LARGE SCALE GENOMIC DNA]</scope>
    <source>
        <strain evidence="2 3">YS10</strain>
    </source>
</reference>
<sequence>MSDSKKDIGFNDWEKLSFSEKREIWNHYWNPYEPEIGSKTKRELVEQFINSTKIIGLQFGIGNFGWGVYMLFVIVENSRIRVPKNFSDLPVNKGIVKKWIDKDKIMVKFNYGGTTTIELNDKIIIK</sequence>
<accession>A0ABX8H276</accession>
<keyword evidence="1" id="KW-1133">Transmembrane helix</keyword>